<dbReference type="VEuPathDB" id="FungiDB:PV06_04910"/>
<dbReference type="EMBL" id="KN847335">
    <property type="protein sequence ID" value="KIW43850.1"/>
    <property type="molecule type" value="Genomic_DNA"/>
</dbReference>
<keyword evidence="3" id="KW-1185">Reference proteome</keyword>
<organism evidence="2 3">
    <name type="scientific">Exophiala oligosperma</name>
    <dbReference type="NCBI Taxonomy" id="215243"/>
    <lineage>
        <taxon>Eukaryota</taxon>
        <taxon>Fungi</taxon>
        <taxon>Dikarya</taxon>
        <taxon>Ascomycota</taxon>
        <taxon>Pezizomycotina</taxon>
        <taxon>Eurotiomycetes</taxon>
        <taxon>Chaetothyriomycetidae</taxon>
        <taxon>Chaetothyriales</taxon>
        <taxon>Herpotrichiellaceae</taxon>
        <taxon>Exophiala</taxon>
    </lineage>
</organism>
<evidence type="ECO:0000313" key="3">
    <source>
        <dbReference type="Proteomes" id="UP000053342"/>
    </source>
</evidence>
<feature type="region of interest" description="Disordered" evidence="1">
    <location>
        <begin position="161"/>
        <end position="202"/>
    </location>
</feature>
<evidence type="ECO:0000313" key="2">
    <source>
        <dbReference type="EMBL" id="KIW43850.1"/>
    </source>
</evidence>
<feature type="compositionally biased region" description="Basic and acidic residues" evidence="1">
    <location>
        <begin position="192"/>
        <end position="202"/>
    </location>
</feature>
<name>A0A0D2DMZ3_9EURO</name>
<evidence type="ECO:0000256" key="1">
    <source>
        <dbReference type="SAM" id="MobiDB-lite"/>
    </source>
</evidence>
<dbReference type="RefSeq" id="XP_016264066.1">
    <property type="nucleotide sequence ID" value="XM_016405860.1"/>
</dbReference>
<reference evidence="2 3" key="1">
    <citation type="submission" date="2015-01" db="EMBL/GenBank/DDBJ databases">
        <title>The Genome Sequence of Exophiala oligosperma CBS72588.</title>
        <authorList>
            <consortium name="The Broad Institute Genomics Platform"/>
            <person name="Cuomo C."/>
            <person name="de Hoog S."/>
            <person name="Gorbushina A."/>
            <person name="Stielow B."/>
            <person name="Teixiera M."/>
            <person name="Abouelleil A."/>
            <person name="Chapman S.B."/>
            <person name="Priest M."/>
            <person name="Young S.K."/>
            <person name="Wortman J."/>
            <person name="Nusbaum C."/>
            <person name="Birren B."/>
        </authorList>
    </citation>
    <scope>NUCLEOTIDE SEQUENCE [LARGE SCALE GENOMIC DNA]</scope>
    <source>
        <strain evidence="2 3">CBS 72588</strain>
    </source>
</reference>
<dbReference type="OrthoDB" id="10496220at2759"/>
<sequence>MPPSTTRHIIRTRDAALSDTLCEYIRGYNTTPTTHTPPALRTHRARRAYELAVSLFLDESDGDRVLSDARRTDFDGELIARLDAASDDSMRWAFSDEQRDRCRLLKDVVTGSTEQCALIWIHHLERLNVVDARIQEMVIMNADIENDSMRRRIGFILRRSDDEEEEIDQEENRDGPGEMAGDENNHNYNSTVDHDHDHEGDNDFNNHIDTIMDDDDCILFGKYIGEEGAEKRWVCLLCDHHPGTAYKGSFVRHLARKHGVINVRKSLRHLPHKAMA</sequence>
<dbReference type="Proteomes" id="UP000053342">
    <property type="component" value="Unassembled WGS sequence"/>
</dbReference>
<dbReference type="AlphaFoldDB" id="A0A0D2DMZ3"/>
<dbReference type="GeneID" id="27356984"/>
<dbReference type="HOGENOM" id="CLU_1073759_0_0_1"/>
<protein>
    <submittedName>
        <fullName evidence="2">Uncharacterized protein</fullName>
    </submittedName>
</protein>
<accession>A0A0D2DMZ3</accession>
<gene>
    <name evidence="2" type="ORF">PV06_04910</name>
</gene>
<proteinExistence type="predicted"/>